<reference evidence="1 2" key="1">
    <citation type="journal article" date="2022" name="Int. J. Syst. Evol. Microbiol.">
        <title>Apilactobacillus apisilvae sp. nov., Nicolia spurrieriana gen. nov. sp. nov., Bombilactobacillus folatiphilus sp. nov. and Bombilactobacillus thymidiniphilus sp. nov., four new lactic acid bacterial isolates from stingless bees Tetragonula carbonaria and Austroplebeia australis.</title>
        <authorList>
            <person name="Oliphant S.A."/>
            <person name="Watson-Haigh N.S."/>
            <person name="Sumby K.M."/>
            <person name="Gardner J."/>
            <person name="Groom S."/>
            <person name="Jiranek V."/>
        </authorList>
    </citation>
    <scope>NUCLEOTIDE SEQUENCE [LARGE SCALE GENOMIC DNA]</scope>
    <source>
        <strain evidence="1 2">SG5_A10</strain>
    </source>
</reference>
<evidence type="ECO:0000313" key="1">
    <source>
        <dbReference type="EMBL" id="UQS85057.1"/>
    </source>
</evidence>
<name>A0ABY4PHH2_9LACO</name>
<keyword evidence="2" id="KW-1185">Reference proteome</keyword>
<gene>
    <name evidence="1" type="ORF">MOO46_00160</name>
</gene>
<proteinExistence type="predicted"/>
<protein>
    <submittedName>
        <fullName evidence="1">YaaL family protein</fullName>
    </submittedName>
</protein>
<evidence type="ECO:0000313" key="2">
    <source>
        <dbReference type="Proteomes" id="UP000831859"/>
    </source>
</evidence>
<dbReference type="InterPro" id="IPR019644">
    <property type="entry name" value="DUF2508"/>
</dbReference>
<dbReference type="EMBL" id="CP093362">
    <property type="protein sequence ID" value="UQS85057.1"/>
    <property type="molecule type" value="Genomic_DNA"/>
</dbReference>
<sequence length="82" mass="9535">MLGFRKNIKNVGSQYDEFLLSSIDRAKAQWDQAKETESAISEVDEEIVAQTQLSKAKYLFLYREARERNVSNNRIQSSVIDY</sequence>
<organism evidence="1 2">
    <name type="scientific">Apilactobacillus apisilvae</name>
    <dbReference type="NCBI Taxonomy" id="2923364"/>
    <lineage>
        <taxon>Bacteria</taxon>
        <taxon>Bacillati</taxon>
        <taxon>Bacillota</taxon>
        <taxon>Bacilli</taxon>
        <taxon>Lactobacillales</taxon>
        <taxon>Lactobacillaceae</taxon>
        <taxon>Apilactobacillus</taxon>
    </lineage>
</organism>
<dbReference type="Pfam" id="PF10704">
    <property type="entry name" value="DUF2508"/>
    <property type="match status" value="1"/>
</dbReference>
<dbReference type="RefSeq" id="WP_249511036.1">
    <property type="nucleotide sequence ID" value="NZ_CP093362.1"/>
</dbReference>
<dbReference type="Proteomes" id="UP000831859">
    <property type="component" value="Chromosome"/>
</dbReference>
<accession>A0ABY4PHH2</accession>